<feature type="transmembrane region" description="Helical" evidence="2">
    <location>
        <begin position="132"/>
        <end position="157"/>
    </location>
</feature>
<evidence type="ECO:0000256" key="2">
    <source>
        <dbReference type="SAM" id="Phobius"/>
    </source>
</evidence>
<evidence type="ECO:0000256" key="1">
    <source>
        <dbReference type="SAM" id="MobiDB-lite"/>
    </source>
</evidence>
<keyword evidence="2" id="KW-1133">Transmembrane helix</keyword>
<keyword evidence="2" id="KW-0472">Membrane</keyword>
<dbReference type="Proteomes" id="UP000285768">
    <property type="component" value="Chromosome"/>
</dbReference>
<dbReference type="RefSeq" id="WP_128386321.1">
    <property type="nucleotide sequence ID" value="NZ_CP035037.1"/>
</dbReference>
<feature type="transmembrane region" description="Helical" evidence="2">
    <location>
        <begin position="225"/>
        <end position="246"/>
    </location>
</feature>
<proteinExistence type="predicted"/>
<evidence type="ECO:0000313" key="3">
    <source>
        <dbReference type="EMBL" id="QAB17054.1"/>
    </source>
</evidence>
<evidence type="ECO:0000313" key="4">
    <source>
        <dbReference type="Proteomes" id="UP000285768"/>
    </source>
</evidence>
<accession>A0ABX5QDB7</accession>
<protein>
    <recommendedName>
        <fullName evidence="5">DUF1648 domain-containing protein</fullName>
    </recommendedName>
</protein>
<feature type="transmembrane region" description="Helical" evidence="2">
    <location>
        <begin position="252"/>
        <end position="274"/>
    </location>
</feature>
<keyword evidence="2" id="KW-0812">Transmembrane</keyword>
<gene>
    <name evidence="3" type="ORF">Leucomu_03195</name>
</gene>
<keyword evidence="4" id="KW-1185">Reference proteome</keyword>
<evidence type="ECO:0008006" key="5">
    <source>
        <dbReference type="Google" id="ProtNLM"/>
    </source>
</evidence>
<feature type="transmembrane region" description="Helical" evidence="2">
    <location>
        <begin position="47"/>
        <end position="70"/>
    </location>
</feature>
<sequence length="394" mass="41678">MSERHLRAVGADEVGGAADEPFSGAEAPELALLTPQQRSELRRAKRAALWVGLILPLVVVVAAMAVLLAWSGRLPDPVARHWSGDEPDGFSSQTANLLTYLGLGGGMAVLFGLIGLLGAGQSTQAVWSVMNRIMAAASLTIVTSIMVMAVLTAHLQLDLSDARDAPGPGAAPGLSFGAGIALGVLAFFVQPRVRVDAPPGDEPPRLELGKTERAVWTGEVRPTRVFGWAMFGTIAAMAAGTLSVWLAEGVGIALWIMLGALLLVVVLLTTHLWFRVRADRDGIEARSLLGWPAFRAPIGDIARVEVREIAPFAEWGGWGTRWIPGRGVGIVMRTGEGLVVTRRDGRLFALTVDDAATAAALLTAAVRRNGEEPGGDAPADDTHDTDDTTEERRS</sequence>
<feature type="compositionally biased region" description="Basic and acidic residues" evidence="1">
    <location>
        <begin position="380"/>
        <end position="394"/>
    </location>
</feature>
<reference evidence="3 4" key="1">
    <citation type="submission" date="2019-01" db="EMBL/GenBank/DDBJ databases">
        <title>Leucobacter muris sp. nov. isolated from the nose of a laboratory mouse.</title>
        <authorList>
            <person name="Benga L."/>
            <person name="Sproeer C."/>
            <person name="Schumann P."/>
            <person name="Verbarg S."/>
            <person name="Bunk B."/>
            <person name="Engelhardt E."/>
            <person name="Benten P.M."/>
            <person name="Sager M."/>
        </authorList>
    </citation>
    <scope>NUCLEOTIDE SEQUENCE [LARGE SCALE GENOMIC DNA]</scope>
    <source>
        <strain evidence="3 4">DSM 101948</strain>
    </source>
</reference>
<feature type="transmembrane region" description="Helical" evidence="2">
    <location>
        <begin position="169"/>
        <end position="189"/>
    </location>
</feature>
<feature type="transmembrane region" description="Helical" evidence="2">
    <location>
        <begin position="97"/>
        <end position="120"/>
    </location>
</feature>
<name>A0ABX5QDB7_9MICO</name>
<dbReference type="EMBL" id="CP035037">
    <property type="protein sequence ID" value="QAB17054.1"/>
    <property type="molecule type" value="Genomic_DNA"/>
</dbReference>
<feature type="region of interest" description="Disordered" evidence="1">
    <location>
        <begin position="367"/>
        <end position="394"/>
    </location>
</feature>
<organism evidence="3 4">
    <name type="scientific">Leucobacter muris</name>
    <dbReference type="NCBI Taxonomy" id="1935379"/>
    <lineage>
        <taxon>Bacteria</taxon>
        <taxon>Bacillati</taxon>
        <taxon>Actinomycetota</taxon>
        <taxon>Actinomycetes</taxon>
        <taxon>Micrococcales</taxon>
        <taxon>Microbacteriaceae</taxon>
        <taxon>Leucobacter</taxon>
    </lineage>
</organism>